<reference evidence="1 2" key="1">
    <citation type="journal article" date="2020" name="Mol. Biol. Evol.">
        <title>Life and death of selfish genes: comparative genomics reveals the dynamic evolution of cytoplasmic incompatibility.</title>
        <authorList>
            <person name="Martinez J."/>
            <person name="Klasson L."/>
            <person name="Welch J."/>
            <person name="Jiggins F.M."/>
        </authorList>
    </citation>
    <scope>NUCLEOTIDE SEQUENCE [LARGE SCALE GENOMIC DNA]</scope>
    <source>
        <strain evidence="1">WNik</strain>
    </source>
</reference>
<gene>
    <name evidence="1" type="ORF">HC356_03850</name>
</gene>
<dbReference type="RefSeq" id="WP_182182914.1">
    <property type="nucleotide sequence ID" value="NZ_CP050530.1"/>
</dbReference>
<dbReference type="EMBL" id="CP050530">
    <property type="protein sequence ID" value="QMV47161.1"/>
    <property type="molecule type" value="Genomic_DNA"/>
</dbReference>
<evidence type="ECO:0000313" key="1">
    <source>
        <dbReference type="EMBL" id="QMV47161.1"/>
    </source>
</evidence>
<dbReference type="AlphaFoldDB" id="A0A7G5CD77"/>
<accession>A0A7G5CD77</accession>
<proteinExistence type="predicted"/>
<evidence type="ECO:0000313" key="2">
    <source>
        <dbReference type="Proteomes" id="UP000515596"/>
    </source>
</evidence>
<protein>
    <submittedName>
        <fullName evidence="1">Uncharacterized protein</fullName>
    </submittedName>
</protein>
<name>A0A7G5CD77_WOLPI</name>
<dbReference type="Proteomes" id="UP000515596">
    <property type="component" value="Chromosome"/>
</dbReference>
<organism evidence="1 2">
    <name type="scientific">Wolbachia pipientis</name>
    <dbReference type="NCBI Taxonomy" id="955"/>
    <lineage>
        <taxon>Bacteria</taxon>
        <taxon>Pseudomonadati</taxon>
        <taxon>Pseudomonadota</taxon>
        <taxon>Alphaproteobacteria</taxon>
        <taxon>Rickettsiales</taxon>
        <taxon>Anaplasmataceae</taxon>
        <taxon>Wolbachieae</taxon>
        <taxon>Wolbachia</taxon>
    </lineage>
</organism>
<sequence>MVLRLSKVSFQRVTLESRKLNFTLGNKNWIPVSGHWDDKNKKATRMTS</sequence>